<dbReference type="AlphaFoldDB" id="A0A6I6AK36"/>
<dbReference type="SUPFAM" id="SSF53335">
    <property type="entry name" value="S-adenosyl-L-methionine-dependent methyltransferases"/>
    <property type="match status" value="1"/>
</dbReference>
<evidence type="ECO:0000313" key="8">
    <source>
        <dbReference type="Proteomes" id="UP000427281"/>
    </source>
</evidence>
<feature type="active site" description="Nucleophile" evidence="5">
    <location>
        <position position="435"/>
    </location>
</feature>
<dbReference type="GO" id="GO:0008173">
    <property type="term" value="F:RNA methyltransferase activity"/>
    <property type="evidence" value="ECO:0007669"/>
    <property type="project" value="InterPro"/>
</dbReference>
<evidence type="ECO:0000256" key="3">
    <source>
        <dbReference type="ARBA" id="ARBA00022691"/>
    </source>
</evidence>
<dbReference type="InterPro" id="IPR054728">
    <property type="entry name" value="RsmB-like_ferredoxin"/>
</dbReference>
<evidence type="ECO:0000313" key="7">
    <source>
        <dbReference type="EMBL" id="QGQ25441.1"/>
    </source>
</evidence>
<dbReference type="PROSITE" id="PS51686">
    <property type="entry name" value="SAM_MT_RSMB_NOP"/>
    <property type="match status" value="1"/>
</dbReference>
<dbReference type="Gene3D" id="3.40.50.150">
    <property type="entry name" value="Vaccinia Virus protein VP39"/>
    <property type="match status" value="1"/>
</dbReference>
<dbReference type="GO" id="GO:0006355">
    <property type="term" value="P:regulation of DNA-templated transcription"/>
    <property type="evidence" value="ECO:0007669"/>
    <property type="project" value="InterPro"/>
</dbReference>
<keyword evidence="2 5" id="KW-0808">Transferase</keyword>
<evidence type="ECO:0000256" key="1">
    <source>
        <dbReference type="ARBA" id="ARBA00022603"/>
    </source>
</evidence>
<dbReference type="InterPro" id="IPR006027">
    <property type="entry name" value="NusB_RsmB_TIM44"/>
</dbReference>
<dbReference type="EC" id="2.1.1.176" evidence="7"/>
<reference evidence="7 8" key="1">
    <citation type="submission" date="2019-09" db="EMBL/GenBank/DDBJ databases">
        <title>Gimesia benthica sp. nov., a novel bacterium isolated from deep-sea water of the Northwest Indian Ocean.</title>
        <authorList>
            <person name="Dai X."/>
        </authorList>
    </citation>
    <scope>NUCLEOTIDE SEQUENCE [LARGE SCALE GENOMIC DNA]</scope>
    <source>
        <strain evidence="7 8">E7</strain>
    </source>
</reference>
<feature type="binding site" evidence="5">
    <location>
        <position position="338"/>
    </location>
    <ligand>
        <name>S-adenosyl-L-methionine</name>
        <dbReference type="ChEBI" id="CHEBI:59789"/>
    </ligand>
</feature>
<evidence type="ECO:0000256" key="4">
    <source>
        <dbReference type="ARBA" id="ARBA00022884"/>
    </source>
</evidence>
<comment type="similarity">
    <text evidence="5">Belongs to the class I-like SAM-binding methyltransferase superfamily. RsmB/NOP family.</text>
</comment>
<dbReference type="KEGG" id="gim:F1728_23345"/>
<dbReference type="Pfam" id="PF22458">
    <property type="entry name" value="RsmF-B_ferredox"/>
    <property type="match status" value="1"/>
</dbReference>
<dbReference type="InterPro" id="IPR049560">
    <property type="entry name" value="MeTrfase_RsmB-F_NOP2_cat"/>
</dbReference>
<dbReference type="PRINTS" id="PR02008">
    <property type="entry name" value="RCMTFAMILY"/>
</dbReference>
<evidence type="ECO:0000256" key="2">
    <source>
        <dbReference type="ARBA" id="ARBA00022679"/>
    </source>
</evidence>
<evidence type="ECO:0000256" key="5">
    <source>
        <dbReference type="PROSITE-ProRule" id="PRU01023"/>
    </source>
</evidence>
<dbReference type="EMBL" id="CP043930">
    <property type="protein sequence ID" value="QGQ25441.1"/>
    <property type="molecule type" value="Genomic_DNA"/>
</dbReference>
<organism evidence="7 8">
    <name type="scientific">Gimesia benthica</name>
    <dbReference type="NCBI Taxonomy" id="2608982"/>
    <lineage>
        <taxon>Bacteria</taxon>
        <taxon>Pseudomonadati</taxon>
        <taxon>Planctomycetota</taxon>
        <taxon>Planctomycetia</taxon>
        <taxon>Planctomycetales</taxon>
        <taxon>Planctomycetaceae</taxon>
        <taxon>Gimesia</taxon>
    </lineage>
</organism>
<gene>
    <name evidence="7" type="primary">rsmB</name>
    <name evidence="7" type="ORF">F1728_23345</name>
</gene>
<feature type="domain" description="SAM-dependent MTase RsmB/NOP-type" evidence="6">
    <location>
        <begin position="225"/>
        <end position="479"/>
    </location>
</feature>
<dbReference type="InterPro" id="IPR001678">
    <property type="entry name" value="MeTrfase_RsmB-F_NOP2_dom"/>
</dbReference>
<dbReference type="Proteomes" id="UP000427281">
    <property type="component" value="Chromosome"/>
</dbReference>
<dbReference type="GO" id="GO:0003723">
    <property type="term" value="F:RNA binding"/>
    <property type="evidence" value="ECO:0007669"/>
    <property type="project" value="UniProtKB-UniRule"/>
</dbReference>
<dbReference type="Gene3D" id="1.10.940.10">
    <property type="entry name" value="NusB-like"/>
    <property type="match status" value="1"/>
</dbReference>
<dbReference type="PANTHER" id="PTHR22807:SF53">
    <property type="entry name" value="RIBOSOMAL RNA SMALL SUBUNIT METHYLTRANSFERASE B-RELATED"/>
    <property type="match status" value="1"/>
</dbReference>
<dbReference type="InterPro" id="IPR029063">
    <property type="entry name" value="SAM-dependent_MTases_sf"/>
</dbReference>
<dbReference type="SUPFAM" id="SSF48013">
    <property type="entry name" value="NusB-like"/>
    <property type="match status" value="1"/>
</dbReference>
<evidence type="ECO:0000259" key="6">
    <source>
        <dbReference type="PROSITE" id="PS51686"/>
    </source>
</evidence>
<feature type="binding site" evidence="5">
    <location>
        <position position="382"/>
    </location>
    <ligand>
        <name>S-adenosyl-L-methionine</name>
        <dbReference type="ChEBI" id="CHEBI:59789"/>
    </ligand>
</feature>
<protein>
    <submittedName>
        <fullName evidence="7">16S rRNA (Cytosine(967)-C(5))-methyltransferase RsmB</fullName>
        <ecNumber evidence="7">2.1.1.176</ecNumber>
    </submittedName>
</protein>
<dbReference type="NCBIfam" id="NF011494">
    <property type="entry name" value="PRK14902.1"/>
    <property type="match status" value="1"/>
</dbReference>
<dbReference type="Pfam" id="PF01189">
    <property type="entry name" value="Methyltr_RsmB-F"/>
    <property type="match status" value="1"/>
</dbReference>
<proteinExistence type="inferred from homology"/>
<sequence length="479" mass="54203">MVVWSDVVMKKNVWEDQSKSRPADELALPQYFRSARQLAFFLLEAYRTEDQFVADSLQQWSRRIDLSQQDRRLAMEISIGVIRRQLTLDTLIESQLTRPREKVEPALWTLLRTGVYQLVMLDQIPDHAAVSETVELAGKVGRERWKKLVNAILRSVGRLLTTDEVTEPQANAVPLSAQRFRCLTTDLFPDPKVDQAGYFSRAFSYPQSVMTDWLSRYDSQQVQSIAQWFNQRNTLYLRTNLLQNSRDELLNELQSAGIAVSPGAEPQSIRLENAVPLESLVGFDAGKFTIQDESAMAAGNLLSPQPEETVWDLCAAPGTKTTHLAELMFNRGTIVATDVSPDRLEKIEQNASRLGLTCIRTQLINTRGATLPEEQFDAILVDAPCSNSGVLGKRPEARWRLEEHSLQELQKIQQDLLQTALRQLKPEGRLVYSTCSFDPRENGELLKKVLTQFPERQIVQENLHLPGAPSDGGYQALVR</sequence>
<keyword evidence="8" id="KW-1185">Reference proteome</keyword>
<dbReference type="InterPro" id="IPR023267">
    <property type="entry name" value="RCMT"/>
</dbReference>
<dbReference type="Pfam" id="PF01029">
    <property type="entry name" value="NusB"/>
    <property type="match status" value="1"/>
</dbReference>
<comment type="caution">
    <text evidence="5">Lacks conserved residue(s) required for the propagation of feature annotation.</text>
</comment>
<keyword evidence="3 5" id="KW-0949">S-adenosyl-L-methionine</keyword>
<dbReference type="CDD" id="cd02440">
    <property type="entry name" value="AdoMet_MTases"/>
    <property type="match status" value="1"/>
</dbReference>
<dbReference type="InterPro" id="IPR035926">
    <property type="entry name" value="NusB-like_sf"/>
</dbReference>
<name>A0A6I6AK36_9PLAN</name>
<keyword evidence="1 5" id="KW-0489">Methyltransferase</keyword>
<dbReference type="PANTHER" id="PTHR22807">
    <property type="entry name" value="NOP2 YEAST -RELATED NOL1/NOP2/FMU SUN DOMAIN-CONTAINING"/>
    <property type="match status" value="1"/>
</dbReference>
<dbReference type="GO" id="GO:0001510">
    <property type="term" value="P:RNA methylation"/>
    <property type="evidence" value="ECO:0007669"/>
    <property type="project" value="InterPro"/>
</dbReference>
<keyword evidence="4 5" id="KW-0694">RNA-binding</keyword>
<accession>A0A6I6AK36</accession>